<dbReference type="AlphaFoldDB" id="A0A9U8EPI0"/>
<name>A0A9U8EPI0_BIOGL</name>
<accession>A0A9U8EPI0</accession>
<protein>
    <submittedName>
        <fullName evidence="5">Ankyrin repeat protein RF_0381</fullName>
    </submittedName>
</protein>
<dbReference type="GeneID" id="106080297"/>
<evidence type="ECO:0000256" key="3">
    <source>
        <dbReference type="PROSITE-ProRule" id="PRU00023"/>
    </source>
</evidence>
<dbReference type="SUPFAM" id="SSF48403">
    <property type="entry name" value="Ankyrin repeat"/>
    <property type="match status" value="2"/>
</dbReference>
<feature type="repeat" description="ANK" evidence="3">
    <location>
        <begin position="714"/>
        <end position="746"/>
    </location>
</feature>
<dbReference type="Pfam" id="PF12796">
    <property type="entry name" value="Ank_2"/>
    <property type="match status" value="2"/>
</dbReference>
<feature type="repeat" description="ANK" evidence="3">
    <location>
        <begin position="462"/>
        <end position="494"/>
    </location>
</feature>
<dbReference type="PRINTS" id="PR01415">
    <property type="entry name" value="ANKYRIN"/>
</dbReference>
<dbReference type="Pfam" id="PF00023">
    <property type="entry name" value="Ank"/>
    <property type="match status" value="2"/>
</dbReference>
<feature type="repeat" description="ANK" evidence="3">
    <location>
        <begin position="123"/>
        <end position="155"/>
    </location>
</feature>
<dbReference type="InterPro" id="IPR002110">
    <property type="entry name" value="Ankyrin_rpt"/>
</dbReference>
<gene>
    <name evidence="5" type="primary">LOC106080297</name>
</gene>
<evidence type="ECO:0000256" key="2">
    <source>
        <dbReference type="ARBA" id="ARBA00023043"/>
    </source>
</evidence>
<dbReference type="Gene3D" id="1.25.40.20">
    <property type="entry name" value="Ankyrin repeat-containing domain"/>
    <property type="match status" value="5"/>
</dbReference>
<dbReference type="RefSeq" id="XP_013097088.2">
    <property type="nucleotide sequence ID" value="XM_013241634.2"/>
</dbReference>
<dbReference type="PROSITE" id="PS50297">
    <property type="entry name" value="ANK_REP_REGION"/>
    <property type="match status" value="5"/>
</dbReference>
<dbReference type="PANTHER" id="PTHR24198">
    <property type="entry name" value="ANKYRIN REPEAT AND PROTEIN KINASE DOMAIN-CONTAINING PROTEIN"/>
    <property type="match status" value="1"/>
</dbReference>
<dbReference type="Proteomes" id="UP001165740">
    <property type="component" value="Chromosome 4"/>
</dbReference>
<feature type="repeat" description="ANK" evidence="3">
    <location>
        <begin position="643"/>
        <end position="675"/>
    </location>
</feature>
<evidence type="ECO:0000313" key="4">
    <source>
        <dbReference type="Proteomes" id="UP001165740"/>
    </source>
</evidence>
<sequence>MASAESKMAKGLKIIKKKYPHQKKVALMRLRKSPRIVSRKRTTVTDKESVDTEPRSLAEHFLNVITSENNEEALALVTDSPKDLNVTQTSLNKALLLACRKGNKFLVQSLLLNDADVNCTDARENTPLMICAKNGFVDIARVLILKGANPNCRNTQGDTALILSITKPGSQDMVNLLLEQKEIDLLAKNNLGKTCFIKAIEMLDFDIIKILLSQSEHRYRGLSGYKKCIVDAGLVAKKLGFLKIFNYMLKNILKKESALNAAVLNSDFKSLKFLLDYGWIKKKGRSRYDESYIMKALELYKNKKHSINESDIEIVKLFISIANDECDQYGENTILCLGVELGNSPLLKLLCQYVNKIYSGKSLSDIYYNGLETLLSNYKYEILQIFLENRPNLMSLCNTRDHLIEDALKGGAVEFVELFLNEHREINVFESLLITIKCCQLGCLNVLVDKFEVKTRLEISNKRSVFLHEAVKAGNKEIVERIISLGADVNAVYKDKSPLMHCSHNEIASLLLSHGALVTLKLGVRKLSALLNLFSRAQSHSFFSSYKKAQCYETTLELTKLYLNHGADIDDKDDDGKTALMLASSIEHHAGVITFLLESGADYSTFDNDGHNALYYAIIKGIKVNVEAFLKFQIDVNAQCSSDGMTALHLAAEYSNKELLQLLVSHKADIGVVDLNGNTALMRAVKRNVYRSNKMDTILYLLDAGCDVNHRNKEGQTAIILAAEDSNTELVTLLSERGADLNIRSLVNRKNVTEIMIEKTVFSSSYFTRESYTCTKNLLEKGGSAANVQQTCFFELISENQFYLIQRIIFAGGSPTEISSSLIDRYAYKPSTMVSPFRYALIKENFNLAKYFWDISFLTPSDCSYQQYTDCRMYLSEVARSKCTEFVDELYSQPMSLEKLSLITVSSLIGPGITREDKVKTLPLPNKFKDQLLFRTEGTLRTDTECEASDKLDVKHYISFLINRDIIYVSDSDESDNYGHYYFDHSYDSSDY</sequence>
<dbReference type="SMART" id="SM00248">
    <property type="entry name" value="ANK"/>
    <property type="match status" value="15"/>
</dbReference>
<feature type="repeat" description="ANK" evidence="3">
    <location>
        <begin position="575"/>
        <end position="608"/>
    </location>
</feature>
<keyword evidence="1" id="KW-0677">Repeat</keyword>
<dbReference type="KEGG" id="bgt:106080297"/>
<organism evidence="4 5">
    <name type="scientific">Biomphalaria glabrata</name>
    <name type="common">Bloodfluke planorb</name>
    <name type="synonym">Freshwater snail</name>
    <dbReference type="NCBI Taxonomy" id="6526"/>
    <lineage>
        <taxon>Eukaryota</taxon>
        <taxon>Metazoa</taxon>
        <taxon>Spiralia</taxon>
        <taxon>Lophotrochozoa</taxon>
        <taxon>Mollusca</taxon>
        <taxon>Gastropoda</taxon>
        <taxon>Heterobranchia</taxon>
        <taxon>Euthyneura</taxon>
        <taxon>Panpulmonata</taxon>
        <taxon>Hygrophila</taxon>
        <taxon>Lymnaeoidea</taxon>
        <taxon>Planorbidae</taxon>
        <taxon>Biomphalaria</taxon>
    </lineage>
</organism>
<evidence type="ECO:0000256" key="1">
    <source>
        <dbReference type="ARBA" id="ARBA00022737"/>
    </source>
</evidence>
<dbReference type="PANTHER" id="PTHR24198:SF165">
    <property type="entry name" value="ANKYRIN REPEAT-CONTAINING PROTEIN-RELATED"/>
    <property type="match status" value="1"/>
</dbReference>
<dbReference type="InterPro" id="IPR036770">
    <property type="entry name" value="Ankyrin_rpt-contain_sf"/>
</dbReference>
<feature type="repeat" description="ANK" evidence="3">
    <location>
        <begin position="676"/>
        <end position="713"/>
    </location>
</feature>
<dbReference type="Pfam" id="PF13637">
    <property type="entry name" value="Ank_4"/>
    <property type="match status" value="1"/>
</dbReference>
<evidence type="ECO:0000313" key="5">
    <source>
        <dbReference type="RefSeq" id="XP_013097088.2"/>
    </source>
</evidence>
<proteinExistence type="predicted"/>
<keyword evidence="2 3" id="KW-0040">ANK repeat</keyword>
<reference evidence="5" key="1">
    <citation type="submission" date="2025-08" db="UniProtKB">
        <authorList>
            <consortium name="RefSeq"/>
        </authorList>
    </citation>
    <scope>IDENTIFICATION</scope>
</reference>
<dbReference type="PROSITE" id="PS50088">
    <property type="entry name" value="ANK_REPEAT"/>
    <property type="match status" value="6"/>
</dbReference>
<dbReference type="OrthoDB" id="6078039at2759"/>
<keyword evidence="4" id="KW-1185">Reference proteome</keyword>